<dbReference type="PANTHER" id="PTHR11226:SF0">
    <property type="entry name" value="UDP-GLUCOSE:GLYCOPROTEIN GLUCOSYLTRANSFERASE"/>
    <property type="match status" value="1"/>
</dbReference>
<accession>A0A7I8VZP5</accession>
<comment type="similarity">
    <text evidence="4">Belongs to the glycosyltransferase 8 family.</text>
</comment>
<evidence type="ECO:0000256" key="9">
    <source>
        <dbReference type="ARBA" id="ARBA00023180"/>
    </source>
</evidence>
<dbReference type="GO" id="GO:0018279">
    <property type="term" value="P:protein N-linked glycosylation via asparagine"/>
    <property type="evidence" value="ECO:0007669"/>
    <property type="project" value="TreeGrafter"/>
</dbReference>
<dbReference type="Pfam" id="PF18402">
    <property type="entry name" value="Thioredoxin_14"/>
    <property type="match status" value="1"/>
</dbReference>
<dbReference type="InterPro" id="IPR040497">
    <property type="entry name" value="Glyco_transf_24"/>
</dbReference>
<evidence type="ECO:0000313" key="19">
    <source>
        <dbReference type="EMBL" id="CAD5121711.1"/>
    </source>
</evidence>
<dbReference type="InterPro" id="IPR009448">
    <property type="entry name" value="UDP-g_GGtrans"/>
</dbReference>
<dbReference type="Pfam" id="PF06427">
    <property type="entry name" value="UDP-g_GGTase"/>
    <property type="match status" value="1"/>
</dbReference>
<dbReference type="FunFam" id="3.90.550.10:FF:000004">
    <property type="entry name" value="UDP-glucose glycoprotein glucosyltransferase 1"/>
    <property type="match status" value="1"/>
</dbReference>
<keyword evidence="7 13" id="KW-0732">Signal</keyword>
<evidence type="ECO:0000259" key="17">
    <source>
        <dbReference type="Pfam" id="PF18403"/>
    </source>
</evidence>
<feature type="region of interest" description="Disordered" evidence="12">
    <location>
        <begin position="1236"/>
        <end position="1255"/>
    </location>
</feature>
<dbReference type="GO" id="GO:0051082">
    <property type="term" value="F:unfolded protein binding"/>
    <property type="evidence" value="ECO:0007669"/>
    <property type="project" value="TreeGrafter"/>
</dbReference>
<evidence type="ECO:0000259" key="16">
    <source>
        <dbReference type="Pfam" id="PF18402"/>
    </source>
</evidence>
<protein>
    <submittedName>
        <fullName evidence="19">DgyrCDS10195</fullName>
    </submittedName>
</protein>
<comment type="caution">
    <text evidence="19">The sequence shown here is derived from an EMBL/GenBank/DDBJ whole genome shotgun (WGS) entry which is preliminary data.</text>
</comment>
<feature type="chain" id="PRO_5029784983" evidence="13">
    <location>
        <begin position="25"/>
        <end position="1549"/>
    </location>
</feature>
<dbReference type="Pfam" id="PF18401">
    <property type="entry name" value="Thioredoxin_13"/>
    <property type="match status" value="1"/>
</dbReference>
<evidence type="ECO:0000256" key="2">
    <source>
        <dbReference type="ARBA" id="ARBA00004319"/>
    </source>
</evidence>
<gene>
    <name evidence="19" type="ORF">DGYR_LOCUS9625</name>
</gene>
<feature type="region of interest" description="Disordered" evidence="12">
    <location>
        <begin position="1174"/>
        <end position="1193"/>
    </location>
</feature>
<feature type="signal peptide" evidence="13">
    <location>
        <begin position="1"/>
        <end position="24"/>
    </location>
</feature>
<comment type="catalytic activity">
    <reaction evidence="11">
        <text>N(4)-(alpha-D-Man-(1-&gt;2)-alpha-D-Man-(1-&gt;2)-alpha-D-Man-(1-&gt;3)-[alpha-D-Man-(1-&gt;2)-alpha-D-Man-(1-&gt;3)-[alpha-D-Man-(1-&gt;2)-alpha-D-Man-(1-&gt;6)]-alpha-D-Man-(1-&gt;6)]-beta-D-Man-(1-&gt;4)-beta-D-GlcNAc-(1-&gt;4)-beta-D-GlcNAc)-L-asparaginyl-[protein] (N-glucan mannose isomer 9A1,2,3B1,2,3) + UDP-alpha-D-glucose = N(4)-(alpha-D-Glc-(1-&gt;3)-alpha-D-Man-(1-&gt;2)-alpha-D-Man-(1-&gt;2)-alpha-D-Man-(1-&gt;3)-[alpha-D-Man-(1-&gt;2)-alpha-D-Man-(1-&gt;3)-[alpha-D-Man-(1-&gt;2)-alpha-D-Man-(1-&gt;6)]-alpha-D-Man-(1-&gt;6)]-beta-D-Man-(1-&gt;4)-beta-D-GlcNAc-(1-&gt;4)-beta-D-GlcNAc)-L-asparaginyl-[protein] + UDP + H(+)</text>
        <dbReference type="Rhea" id="RHEA:61304"/>
        <dbReference type="Rhea" id="RHEA-COMP:14356"/>
        <dbReference type="Rhea" id="RHEA-COMP:14357"/>
        <dbReference type="ChEBI" id="CHEBI:15378"/>
        <dbReference type="ChEBI" id="CHEBI:58223"/>
        <dbReference type="ChEBI" id="CHEBI:58885"/>
        <dbReference type="ChEBI" id="CHEBI:59080"/>
        <dbReference type="ChEBI" id="CHEBI:139493"/>
    </reaction>
</comment>
<dbReference type="SUPFAM" id="SSF53448">
    <property type="entry name" value="Nucleotide-diphospho-sugar transferases"/>
    <property type="match status" value="1"/>
</dbReference>
<dbReference type="PANTHER" id="PTHR11226">
    <property type="entry name" value="UDP-GLUCOSE GLYCOPROTEIN:GLUCOSYLTRANSFERASE"/>
    <property type="match status" value="1"/>
</dbReference>
<keyword evidence="8" id="KW-0256">Endoplasmic reticulum</keyword>
<evidence type="ECO:0000256" key="1">
    <source>
        <dbReference type="ARBA" id="ARBA00001913"/>
    </source>
</evidence>
<feature type="domain" description="UGGT thioredoxin-like" evidence="14">
    <location>
        <begin position="40"/>
        <end position="221"/>
    </location>
</feature>
<dbReference type="GO" id="GO:0005788">
    <property type="term" value="C:endoplasmic reticulum lumen"/>
    <property type="evidence" value="ECO:0007669"/>
    <property type="project" value="UniProtKB-SubCell"/>
</dbReference>
<evidence type="ECO:0000256" key="5">
    <source>
        <dbReference type="ARBA" id="ARBA00022676"/>
    </source>
</evidence>
<comment type="pathway">
    <text evidence="3">Protein modification; protein glycosylation.</text>
</comment>
<dbReference type="Pfam" id="PF18403">
    <property type="entry name" value="Thioredoxin_15"/>
    <property type="match status" value="1"/>
</dbReference>
<comment type="subcellular location">
    <subcellularLocation>
        <location evidence="2">Endoplasmic reticulum lumen</location>
    </subcellularLocation>
</comment>
<keyword evidence="20" id="KW-1185">Reference proteome</keyword>
<feature type="domain" description="UGGT thioredoxin-like" evidence="15">
    <location>
        <begin position="291"/>
        <end position="421"/>
    </location>
</feature>
<evidence type="ECO:0000256" key="12">
    <source>
        <dbReference type="SAM" id="MobiDB-lite"/>
    </source>
</evidence>
<proteinExistence type="inferred from homology"/>
<dbReference type="UniPathway" id="UPA00378"/>
<evidence type="ECO:0000256" key="10">
    <source>
        <dbReference type="ARBA" id="ARBA00045874"/>
    </source>
</evidence>
<dbReference type="Pfam" id="PF18404">
    <property type="entry name" value="Glyco_transf_24"/>
    <property type="match status" value="1"/>
</dbReference>
<comment type="function">
    <text evidence="10">Recognizes glycoproteins with minor folding defects. Reglucosylates single N-glycans near the misfolded part of the protein, thus providing quality control for protein folding in the endoplasmic reticulum. Reglucosylated proteins are recognized by calreticulin for recycling to the endoplasmic reticulum and refolding or degradation.</text>
</comment>
<evidence type="ECO:0000256" key="8">
    <source>
        <dbReference type="ARBA" id="ARBA00022824"/>
    </source>
</evidence>
<dbReference type="InterPro" id="IPR040692">
    <property type="entry name" value="UGGT_TRXL_3"/>
</dbReference>
<organism evidence="19 20">
    <name type="scientific">Dimorphilus gyrociliatus</name>
    <dbReference type="NCBI Taxonomy" id="2664684"/>
    <lineage>
        <taxon>Eukaryota</taxon>
        <taxon>Metazoa</taxon>
        <taxon>Spiralia</taxon>
        <taxon>Lophotrochozoa</taxon>
        <taxon>Annelida</taxon>
        <taxon>Polychaeta</taxon>
        <taxon>Polychaeta incertae sedis</taxon>
        <taxon>Dinophilidae</taxon>
        <taxon>Dimorphilus</taxon>
    </lineage>
</organism>
<feature type="domain" description="UDP-glucose:glycoprotein glucosyltransferase thioredoxin-like" evidence="17">
    <location>
        <begin position="705"/>
        <end position="920"/>
    </location>
</feature>
<dbReference type="Gene3D" id="3.90.550.10">
    <property type="entry name" value="Spore Coat Polysaccharide Biosynthesis Protein SpsA, Chain A"/>
    <property type="match status" value="1"/>
</dbReference>
<evidence type="ECO:0000256" key="3">
    <source>
        <dbReference type="ARBA" id="ARBA00004922"/>
    </source>
</evidence>
<keyword evidence="9" id="KW-0325">Glycoprotein</keyword>
<feature type="domain" description="Glucosyltransferase 24 catalytic" evidence="18">
    <location>
        <begin position="1259"/>
        <end position="1526"/>
    </location>
</feature>
<dbReference type="InterPro" id="IPR029044">
    <property type="entry name" value="Nucleotide-diphossugar_trans"/>
</dbReference>
<reference evidence="19 20" key="1">
    <citation type="submission" date="2020-08" db="EMBL/GenBank/DDBJ databases">
        <authorList>
            <person name="Hejnol A."/>
        </authorList>
    </citation>
    <scope>NUCLEOTIDE SEQUENCE [LARGE SCALE GENOMIC DNA]</scope>
</reference>
<feature type="compositionally biased region" description="Low complexity" evidence="12">
    <location>
        <begin position="1236"/>
        <end position="1249"/>
    </location>
</feature>
<dbReference type="InterPro" id="IPR040694">
    <property type="entry name" value="UGGT_TRXL_2"/>
</dbReference>
<sequence length="1549" mass="176948">MAASMHVYKIFVILIIYFHNVADCKPKYVSLQLDASWSDTPLILEASEYIAQESNDLFWSYVEDIVTENGDYWESLQHIDLYNTIVEKVGKLLSPLKLKLFKFSLSVKAHSPAVEMHNQIAYEKKPSSTCESFVDVNNMITCDEYAFKAFLEKADQQDRHVLLKSDHIFPVNENGKIVVILYSQLSTNSFAKWHKELKSLANAGKIVYVLRHFVHNKSEQKTRLSGYGVELAIKSTEYKAKDDSKVETDENKESSENEIDEVDGFIFSTLKKLYPNEEESLSKYRKHLIDSNKELAPLKVWQLQDLSIQAGQKVANASADEALDLLKDISQNFPSLARSLASTTVTKEFLKEMKDNQHVIESELRMGAGESALFINGLQADLDISDVFTLLDTLKSEANAIEGLNGLGFKKSQLLSLLKLDFQESNKIEYAIDIRGDWFTYINNLEKDRKYNNWPRSIHDLLQPTFPGMLRHIAKNMFHMVFIINPSSAEGKDLLKILEAFYVHNAPVRLGLLLTPEDEFGYAMLRAFNYINAKKNGVKAVSFLTDIYERLGNNKFEKQVVTSEFNLQYPEADDKELFYSETEYSKNEDKGKEFLKRTGLNVSPQVLINGVPLRKEQLSGEAFEEAAVTGILRMTNELQKKVYDGKINDQSNLMDYWMEKKNVMPRLNNRILSNDAKMLSFSVDSSKEFLDDSSIFKGLPANQMSSAVADNAGYISKSAGLRAVNLWVVTDVETEEGRALLYDGIKQLKHSNTARLTVIFNPSNFDNLKITKIIYTALKSNEDISQKKNFITKFVKEENVADIYSGKKSWKDFSVHNMNVENFEQNLNNFNIENIKSLKIFAERVVGCNNKLKMAILANGKIIGPFENRDEFTFEDYGLLDKFSYNRGGEIVSRKLKVIMNGQDDSVISDKVLRVLSLLSSLPSTEARKDIKFVSEKYSVLNFEANSNGPAFEILAILDPTSKAAQKYTPLINVLSKVTNVNLKVFLNCREKLSEMPLKSYYRYVLEPELANTKPMAKFVDLPQKALLTLGVDAPESWLVEAVRSPYDLDNLILDEVSKGVHADFELEYLLVEGHCHDVTTGQPPRGLQFILKSDLSKPLQDTIVMANLGYFQLKARPGAWNIQLRSGRSADIYEVVSHEYTDSPSNSPKVVAVVDSLKSKIIRIKVGKKKGKEKEDLLGGDEEEPGSLWSSISSDDSFDTKYTKLLQTKIDDVEVDDNDEFDEFSDGYNDRSLKSKFTGSKGTSSDSNNSDEEKDDKLNIFSLASGHLYERFLRIMIVSVMKHTKSKVKFWFLKNYLSPSVKEFIPHMAEKYGFEFELVQYKWPRWLHQQTEKQRIIWGYKILFLDVLFPLNVEKFIFVDADQIVRADLQELADLDLEGAPYGYTPFCDSRREMDGFRFWNSGYWKSHLGHRKYHISALYVVDLKKFRKIAAGDRLRGQYQGLSQDPNSLSNLDQDLPNNMIHQVQIKTLPQEWLWCETWCSTESLANAKTIDLCNNPQTKEPKLTAAVRIVKEWKDYDEEVKTLWDDFHSKRPSTSFSKTKGGKDEL</sequence>
<evidence type="ECO:0000256" key="13">
    <source>
        <dbReference type="SAM" id="SignalP"/>
    </source>
</evidence>
<dbReference type="OrthoDB" id="27683at2759"/>
<evidence type="ECO:0000256" key="4">
    <source>
        <dbReference type="ARBA" id="ARBA00006351"/>
    </source>
</evidence>
<dbReference type="GO" id="GO:0003980">
    <property type="term" value="F:UDP-glucose:glycoprotein glucosyltransferase activity"/>
    <property type="evidence" value="ECO:0007669"/>
    <property type="project" value="InterPro"/>
</dbReference>
<dbReference type="Proteomes" id="UP000549394">
    <property type="component" value="Unassembled WGS sequence"/>
</dbReference>
<evidence type="ECO:0000256" key="6">
    <source>
        <dbReference type="ARBA" id="ARBA00022679"/>
    </source>
</evidence>
<dbReference type="CDD" id="cd06432">
    <property type="entry name" value="GT8_HUGT1_C_like"/>
    <property type="match status" value="1"/>
</dbReference>
<comment type="cofactor">
    <cofactor evidence="1">
        <name>Ca(2+)</name>
        <dbReference type="ChEBI" id="CHEBI:29108"/>
    </cofactor>
</comment>
<dbReference type="GO" id="GO:0036503">
    <property type="term" value="P:ERAD pathway"/>
    <property type="evidence" value="ECO:0007669"/>
    <property type="project" value="TreeGrafter"/>
</dbReference>
<keyword evidence="6" id="KW-0808">Transferase</keyword>
<evidence type="ECO:0000256" key="7">
    <source>
        <dbReference type="ARBA" id="ARBA00022729"/>
    </source>
</evidence>
<dbReference type="InterPro" id="IPR040525">
    <property type="entry name" value="UGGT_TRXL_4"/>
</dbReference>
<evidence type="ECO:0000259" key="18">
    <source>
        <dbReference type="Pfam" id="PF18404"/>
    </source>
</evidence>
<feature type="domain" description="UGGT thioredoxin-like" evidence="16">
    <location>
        <begin position="435"/>
        <end position="671"/>
    </location>
</feature>
<keyword evidence="5" id="KW-0328">Glycosyltransferase</keyword>
<evidence type="ECO:0000313" key="20">
    <source>
        <dbReference type="Proteomes" id="UP000549394"/>
    </source>
</evidence>
<evidence type="ECO:0000256" key="11">
    <source>
        <dbReference type="ARBA" id="ARBA00048456"/>
    </source>
</evidence>
<evidence type="ECO:0000259" key="14">
    <source>
        <dbReference type="Pfam" id="PF18400"/>
    </source>
</evidence>
<dbReference type="EMBL" id="CAJFCJ010000015">
    <property type="protein sequence ID" value="CAD5121711.1"/>
    <property type="molecule type" value="Genomic_DNA"/>
</dbReference>
<name>A0A7I8VZP5_9ANNE</name>
<dbReference type="InterPro" id="IPR040693">
    <property type="entry name" value="UGGT_TRXL_1"/>
</dbReference>
<evidence type="ECO:0000259" key="15">
    <source>
        <dbReference type="Pfam" id="PF18401"/>
    </source>
</evidence>
<dbReference type="Pfam" id="PF18400">
    <property type="entry name" value="Thioredoxin_12"/>
    <property type="match status" value="1"/>
</dbReference>